<keyword evidence="3" id="KW-0456">Lyase</keyword>
<proteinExistence type="predicted"/>
<protein>
    <submittedName>
        <fullName evidence="3">S-Methylmalonyl-CoA decarboxylase, gamma chain</fullName>
        <ecNumber evidence="3">4.1.1.41</ecNumber>
    </submittedName>
</protein>
<evidence type="ECO:0000313" key="3">
    <source>
        <dbReference type="EMBL" id="CAO81604.1"/>
    </source>
</evidence>
<dbReference type="SUPFAM" id="SSF51230">
    <property type="entry name" value="Single hybrid motif"/>
    <property type="match status" value="2"/>
</dbReference>
<evidence type="ECO:0000256" key="1">
    <source>
        <dbReference type="ARBA" id="ARBA00023267"/>
    </source>
</evidence>
<dbReference type="HOGENOM" id="CLU_1264533_0_0_0"/>
<dbReference type="KEGG" id="caci:CLOAM1770"/>
<dbReference type="AlphaFoldDB" id="B0VJF0"/>
<keyword evidence="1" id="KW-0092">Biotin</keyword>
<sequence length="237" mass="26148">MKTYKLLINNEHFEAKIVEYSPTHAKINLNGTEYLVQIEDDKIQSIPKLAAQEKAVPLAPAFSSSADLYSGEIRAPLPGVIVSILVSQGEEVKKGQAILIIEAMKMQSEIASPFDGKIDKIFVKERAPVKEGDLLMTITGAEIKVPPQSKPPQPSVEEPIGKKAVTEKILRAPLPGTIMDIKIQVNDYVHEGDVVLVLEAMKMESDIYSPRTGKISKIYVQKGDLVQDNDPLIEFED</sequence>
<keyword evidence="4" id="KW-1185">Reference proteome</keyword>
<organism evidence="3 4">
    <name type="scientific">Cloacimonas acidaminovorans (strain Evry)</name>
    <dbReference type="NCBI Taxonomy" id="459349"/>
    <lineage>
        <taxon>Bacteria</taxon>
        <taxon>Pseudomonadati</taxon>
        <taxon>Candidatus Cloacimonadota</taxon>
        <taxon>Candidatus Cloacimonadia</taxon>
        <taxon>Candidatus Cloacimonadales</taxon>
        <taxon>Candidatus Cloacimonadaceae</taxon>
        <taxon>Candidatus Cloacimonas</taxon>
    </lineage>
</organism>
<dbReference type="OrthoDB" id="9812676at2"/>
<dbReference type="STRING" id="459349.CLOAM1770"/>
<dbReference type="InterPro" id="IPR011053">
    <property type="entry name" value="Single_hybrid_motif"/>
</dbReference>
<dbReference type="EMBL" id="CU466930">
    <property type="protein sequence ID" value="CAO81604.1"/>
    <property type="molecule type" value="Genomic_DNA"/>
</dbReference>
<dbReference type="eggNOG" id="COG4770">
    <property type="taxonomic scope" value="Bacteria"/>
</dbReference>
<gene>
    <name evidence="3" type="ordered locus">CLOAM1770</name>
</gene>
<dbReference type="PROSITE" id="PS50968">
    <property type="entry name" value="BIOTINYL_LIPOYL"/>
    <property type="match status" value="2"/>
</dbReference>
<dbReference type="InterPro" id="IPR050709">
    <property type="entry name" value="Biotin_Carboxyl_Carrier/Decarb"/>
</dbReference>
<dbReference type="Gene3D" id="2.40.50.100">
    <property type="match status" value="2"/>
</dbReference>
<dbReference type="InterPro" id="IPR001882">
    <property type="entry name" value="Biotin_BS"/>
</dbReference>
<dbReference type="InterPro" id="IPR000089">
    <property type="entry name" value="Biotin_lipoyl"/>
</dbReference>
<reference evidence="3 4" key="1">
    <citation type="journal article" date="2008" name="J. Bacteriol.">
        <title>'Candidatus Cloacamonas acidaminovorans': genome sequence reconstruction provides a first glimpse of a new bacterial division.</title>
        <authorList>
            <person name="Pelletier E."/>
            <person name="Kreimeyer A."/>
            <person name="Bocs S."/>
            <person name="Rouy Z."/>
            <person name="Gyapay G."/>
            <person name="Chouari R."/>
            <person name="Riviere D."/>
            <person name="Ganesan A."/>
            <person name="Daegelen P."/>
            <person name="Sghir A."/>
            <person name="Cohen G.N."/>
            <person name="Medigue C."/>
            <person name="Weissenbach J."/>
            <person name="Le Paslier D."/>
        </authorList>
    </citation>
    <scope>NUCLEOTIDE SEQUENCE [LARGE SCALE GENOMIC DNA]</scope>
    <source>
        <strain evidence="4">Evry</strain>
    </source>
</reference>
<dbReference type="RefSeq" id="WP_015425462.1">
    <property type="nucleotide sequence ID" value="NC_020449.1"/>
</dbReference>
<dbReference type="PANTHER" id="PTHR45266">
    <property type="entry name" value="OXALOACETATE DECARBOXYLASE ALPHA CHAIN"/>
    <property type="match status" value="1"/>
</dbReference>
<name>B0VJF0_CLOAI</name>
<dbReference type="CDD" id="cd06850">
    <property type="entry name" value="biotinyl_domain"/>
    <property type="match status" value="2"/>
</dbReference>
<dbReference type="EC" id="4.1.1.41" evidence="3"/>
<evidence type="ECO:0000259" key="2">
    <source>
        <dbReference type="PROSITE" id="PS50968"/>
    </source>
</evidence>
<evidence type="ECO:0000313" key="4">
    <source>
        <dbReference type="Proteomes" id="UP000002019"/>
    </source>
</evidence>
<dbReference type="FunFam" id="2.40.50.100:FF:000003">
    <property type="entry name" value="Acetyl-CoA carboxylase biotin carboxyl carrier protein"/>
    <property type="match status" value="2"/>
</dbReference>
<dbReference type="Proteomes" id="UP000002019">
    <property type="component" value="Chromosome"/>
</dbReference>
<feature type="domain" description="Lipoyl-binding" evidence="2">
    <location>
        <begin position="70"/>
        <end position="139"/>
    </location>
</feature>
<dbReference type="eggNOG" id="COG1038">
    <property type="taxonomic scope" value="Bacteria"/>
</dbReference>
<dbReference type="PROSITE" id="PS00188">
    <property type="entry name" value="BIOTIN"/>
    <property type="match status" value="2"/>
</dbReference>
<dbReference type="Pfam" id="PF00364">
    <property type="entry name" value="Biotin_lipoyl"/>
    <property type="match status" value="2"/>
</dbReference>
<dbReference type="GO" id="GO:0016829">
    <property type="term" value="F:lyase activity"/>
    <property type="evidence" value="ECO:0007669"/>
    <property type="project" value="UniProtKB-KW"/>
</dbReference>
<dbReference type="PANTHER" id="PTHR45266:SF3">
    <property type="entry name" value="OXALOACETATE DECARBOXYLASE ALPHA CHAIN"/>
    <property type="match status" value="1"/>
</dbReference>
<feature type="domain" description="Lipoyl-binding" evidence="2">
    <location>
        <begin position="160"/>
        <end position="236"/>
    </location>
</feature>
<accession>B0VJF0</accession>